<dbReference type="RefSeq" id="WP_378141467.1">
    <property type="nucleotide sequence ID" value="NZ_JBHSEF010000022.1"/>
</dbReference>
<name>A0ABV8UUV1_9BACL</name>
<proteinExistence type="predicted"/>
<reference evidence="3" key="1">
    <citation type="journal article" date="2019" name="Int. J. Syst. Evol. Microbiol.">
        <title>The Global Catalogue of Microorganisms (GCM) 10K type strain sequencing project: providing services to taxonomists for standard genome sequencing and annotation.</title>
        <authorList>
            <consortium name="The Broad Institute Genomics Platform"/>
            <consortium name="The Broad Institute Genome Sequencing Center for Infectious Disease"/>
            <person name="Wu L."/>
            <person name="Ma J."/>
        </authorList>
    </citation>
    <scope>NUCLEOTIDE SEQUENCE [LARGE SCALE GENOMIC DNA]</scope>
    <source>
        <strain evidence="3">CCUG 50353</strain>
    </source>
</reference>
<dbReference type="Proteomes" id="UP001595733">
    <property type="component" value="Unassembled WGS sequence"/>
</dbReference>
<protein>
    <recommendedName>
        <fullName evidence="1">Peptidase C39-like domain-containing protein</fullName>
    </recommendedName>
</protein>
<dbReference type="Gene3D" id="3.90.70.10">
    <property type="entry name" value="Cysteine proteinases"/>
    <property type="match status" value="1"/>
</dbReference>
<gene>
    <name evidence="2" type="ORF">ACFO0S_08665</name>
</gene>
<accession>A0ABV8UUV1</accession>
<evidence type="ECO:0000313" key="2">
    <source>
        <dbReference type="EMBL" id="MFC4355117.1"/>
    </source>
</evidence>
<dbReference type="Pfam" id="PF13529">
    <property type="entry name" value="Peptidase_C39_2"/>
    <property type="match status" value="1"/>
</dbReference>
<organism evidence="2 3">
    <name type="scientific">Chryseomicrobium palamuruense</name>
    <dbReference type="NCBI Taxonomy" id="682973"/>
    <lineage>
        <taxon>Bacteria</taxon>
        <taxon>Bacillati</taxon>
        <taxon>Bacillota</taxon>
        <taxon>Bacilli</taxon>
        <taxon>Bacillales</taxon>
        <taxon>Caryophanaceae</taxon>
        <taxon>Chryseomicrobium</taxon>
    </lineage>
</organism>
<sequence length="168" mass="19895">MKKILQVEGMSQYHASIDTAYHSSACGPVTAYIIARELGKEQWTVNDFYRQLKGTRIGLFTHRMIRYMQRFLGPSYDVQRCSLKEALSEIDQGRIVAMKFDKYFSFRWFGTFSFSYHWVPLIGYELEQDQLYLYIHDNGGRNRNSRVRKIPYGPNHEIITFIRFTPLN</sequence>
<feature type="domain" description="Peptidase C39-like" evidence="1">
    <location>
        <begin position="6"/>
        <end position="137"/>
    </location>
</feature>
<keyword evidence="3" id="KW-1185">Reference proteome</keyword>
<dbReference type="EMBL" id="JBHSEF010000022">
    <property type="protein sequence ID" value="MFC4355117.1"/>
    <property type="molecule type" value="Genomic_DNA"/>
</dbReference>
<comment type="caution">
    <text evidence="2">The sequence shown here is derived from an EMBL/GenBank/DDBJ whole genome shotgun (WGS) entry which is preliminary data.</text>
</comment>
<dbReference type="InterPro" id="IPR039564">
    <property type="entry name" value="Peptidase_C39-like"/>
</dbReference>
<evidence type="ECO:0000313" key="3">
    <source>
        <dbReference type="Proteomes" id="UP001595733"/>
    </source>
</evidence>
<evidence type="ECO:0000259" key="1">
    <source>
        <dbReference type="Pfam" id="PF13529"/>
    </source>
</evidence>